<evidence type="ECO:0000256" key="13">
    <source>
        <dbReference type="NCBIfam" id="TIGR03499"/>
    </source>
</evidence>
<evidence type="ECO:0000256" key="8">
    <source>
        <dbReference type="ARBA" id="ARBA00022927"/>
    </source>
</evidence>
<dbReference type="GO" id="GO:0005886">
    <property type="term" value="C:plasma membrane"/>
    <property type="evidence" value="ECO:0007669"/>
    <property type="project" value="UniProtKB-SubCell"/>
</dbReference>
<reference evidence="15 16" key="1">
    <citation type="submission" date="2014-04" db="EMBL/GenBank/DDBJ databases">
        <title>Whole genome shotgun sequence of Geobacillus caldoxylosilyticus NBRC 107762.</title>
        <authorList>
            <person name="Hosoyama A."/>
            <person name="Hosoyama Y."/>
            <person name="Katano-Makiyama Y."/>
            <person name="Tsuchikane K."/>
            <person name="Ohji S."/>
            <person name="Ichikawa N."/>
            <person name="Yamazoe A."/>
            <person name="Fujita N."/>
        </authorList>
    </citation>
    <scope>NUCLEOTIDE SEQUENCE [LARGE SCALE GENOMIC DNA]</scope>
    <source>
        <strain evidence="15 16">NBRC 107762</strain>
    </source>
</reference>
<evidence type="ECO:0000256" key="7">
    <source>
        <dbReference type="ARBA" id="ARBA00022795"/>
    </source>
</evidence>
<evidence type="ECO:0000256" key="12">
    <source>
        <dbReference type="ARBA" id="ARBA00025337"/>
    </source>
</evidence>
<keyword evidence="9" id="KW-0342">GTP-binding</keyword>
<evidence type="ECO:0000256" key="9">
    <source>
        <dbReference type="ARBA" id="ARBA00023134"/>
    </source>
</evidence>
<protein>
    <recommendedName>
        <fullName evidence="3 13">Flagellar biosynthesis protein FlhF</fullName>
    </recommendedName>
</protein>
<dbReference type="OrthoDB" id="9778554at2"/>
<keyword evidence="10" id="KW-0472">Membrane</keyword>
<dbReference type="GO" id="GO:0003924">
    <property type="term" value="F:GTPase activity"/>
    <property type="evidence" value="ECO:0007669"/>
    <property type="project" value="UniProtKB-UniRule"/>
</dbReference>
<dbReference type="FunFam" id="3.40.50.300:FF:000695">
    <property type="entry name" value="Flagellar biosynthesis regulator FlhF"/>
    <property type="match status" value="1"/>
</dbReference>
<dbReference type="InterPro" id="IPR020006">
    <property type="entry name" value="FlhF"/>
</dbReference>
<evidence type="ECO:0000256" key="6">
    <source>
        <dbReference type="ARBA" id="ARBA00022741"/>
    </source>
</evidence>
<keyword evidence="16" id="KW-1185">Reference proteome</keyword>
<evidence type="ECO:0000313" key="15">
    <source>
        <dbReference type="EMBL" id="GAJ38628.1"/>
    </source>
</evidence>
<dbReference type="GO" id="GO:0005047">
    <property type="term" value="F:signal recognition particle binding"/>
    <property type="evidence" value="ECO:0007669"/>
    <property type="project" value="TreeGrafter"/>
</dbReference>
<dbReference type="InterPro" id="IPR047040">
    <property type="entry name" value="FlhF__GTPase_dom"/>
</dbReference>
<evidence type="ECO:0000256" key="1">
    <source>
        <dbReference type="ARBA" id="ARBA00004413"/>
    </source>
</evidence>
<keyword evidence="6" id="KW-0547">Nucleotide-binding</keyword>
<dbReference type="NCBIfam" id="TIGR03499">
    <property type="entry name" value="FlhF"/>
    <property type="match status" value="1"/>
</dbReference>
<dbReference type="InterPro" id="IPR027417">
    <property type="entry name" value="P-loop_NTPase"/>
</dbReference>
<dbReference type="GeneID" id="301191747"/>
<comment type="caution">
    <text evidence="15">The sequence shown here is derived from an EMBL/GenBank/DDBJ whole genome shotgun (WGS) entry which is preliminary data.</text>
</comment>
<dbReference type="Gene3D" id="1.20.120.1380">
    <property type="entry name" value="Flagellar FlhF biosynthesis protein, N domain"/>
    <property type="match status" value="1"/>
</dbReference>
<keyword evidence="5" id="KW-1003">Cell membrane</keyword>
<dbReference type="Proteomes" id="UP000023561">
    <property type="component" value="Unassembled WGS sequence"/>
</dbReference>
<dbReference type="PANTHER" id="PTHR43134">
    <property type="entry name" value="SIGNAL RECOGNITION PARTICLE RECEPTOR SUBUNIT ALPHA"/>
    <property type="match status" value="1"/>
</dbReference>
<evidence type="ECO:0000256" key="10">
    <source>
        <dbReference type="ARBA" id="ARBA00023136"/>
    </source>
</evidence>
<keyword evidence="8" id="KW-0653">Protein transport</keyword>
<feature type="domain" description="SRP54-type proteins GTP-binding" evidence="14">
    <location>
        <begin position="181"/>
        <end position="372"/>
    </location>
</feature>
<keyword evidence="15" id="KW-0282">Flagellum</keyword>
<dbReference type="Gene3D" id="3.40.50.300">
    <property type="entry name" value="P-loop containing nucleotide triphosphate hydrolases"/>
    <property type="match status" value="1"/>
</dbReference>
<accession>A0A023DBC6</accession>
<proteinExistence type="inferred from homology"/>
<evidence type="ECO:0000259" key="14">
    <source>
        <dbReference type="SMART" id="SM00962"/>
    </source>
</evidence>
<evidence type="ECO:0000256" key="4">
    <source>
        <dbReference type="ARBA" id="ARBA00022448"/>
    </source>
</evidence>
<dbReference type="RefSeq" id="WP_017437069.1">
    <property type="nucleotide sequence ID" value="NZ_BAWO01000005.1"/>
</dbReference>
<dbReference type="GO" id="GO:0044781">
    <property type="term" value="P:bacterial-type flagellum organization"/>
    <property type="evidence" value="ECO:0007669"/>
    <property type="project" value="UniProtKB-UniRule"/>
</dbReference>
<evidence type="ECO:0000256" key="3">
    <source>
        <dbReference type="ARBA" id="ARBA00014919"/>
    </source>
</evidence>
<keyword evidence="4" id="KW-0813">Transport</keyword>
<comment type="subcellular location">
    <subcellularLocation>
        <location evidence="1">Cell membrane</location>
        <topology evidence="1">Peripheral membrane protein</topology>
        <orientation evidence="1">Cytoplasmic side</orientation>
    </subcellularLocation>
</comment>
<dbReference type="AlphaFoldDB" id="A0A023DBC6"/>
<dbReference type="SMART" id="SM00962">
    <property type="entry name" value="SRP54"/>
    <property type="match status" value="1"/>
</dbReference>
<dbReference type="GO" id="GO:0006614">
    <property type="term" value="P:SRP-dependent cotranslational protein targeting to membrane"/>
    <property type="evidence" value="ECO:0007669"/>
    <property type="project" value="UniProtKB-UniRule"/>
</dbReference>
<dbReference type="SUPFAM" id="SSF52540">
    <property type="entry name" value="P-loop containing nucleoside triphosphate hydrolases"/>
    <property type="match status" value="1"/>
</dbReference>
<dbReference type="GO" id="GO:0015031">
    <property type="term" value="P:protein transport"/>
    <property type="evidence" value="ECO:0007669"/>
    <property type="project" value="UniProtKB-KW"/>
</dbReference>
<keyword evidence="15" id="KW-0966">Cell projection</keyword>
<dbReference type="Pfam" id="PF00448">
    <property type="entry name" value="SRP54"/>
    <property type="match status" value="1"/>
</dbReference>
<evidence type="ECO:0000256" key="11">
    <source>
        <dbReference type="ARBA" id="ARBA00023225"/>
    </source>
</evidence>
<evidence type="ECO:0000256" key="5">
    <source>
        <dbReference type="ARBA" id="ARBA00022475"/>
    </source>
</evidence>
<sequence length="376" mass="42134">MKVKKFVAPSMSEAMKMIRAELGSDAVILNSKVVHKGGLFGLFTKKNIEVIAAVDPQPIRSKAVGKKEEVSFSSSFLNEKKGREDGKLLYELQELKALIKQLSANAMTGIPSYPAPLSKVQCRLESQGISASLVQDIVAALLEKWYVDGGKAPEKQVIAWAKEIMKEKLASVPFGGISLRKKYINVVGPTGVGKTTTLAKIAARCVLEQRKNIAFITTDTYRIAAIEQLKTYAQILNVPLEVCYNLQDFQEAKKKLSDRDIVFIDTTGRNFRNPQYVKELRHIIDFDEEMETFLVFALTAKYEDMKTIYEQFSLVPIDRFIFTKLDETTSYGAMFNLMMEYNVGAAYFTNGQNVPDDISEASPEQLINMLFGVEGR</sequence>
<name>A0A023DBC6_9BACL</name>
<evidence type="ECO:0000256" key="2">
    <source>
        <dbReference type="ARBA" id="ARBA00008531"/>
    </source>
</evidence>
<dbReference type="InterPro" id="IPR000897">
    <property type="entry name" value="SRP54_GTPase_dom"/>
</dbReference>
<keyword evidence="11" id="KW-1006">Bacterial flagellum protein export</keyword>
<dbReference type="PANTHER" id="PTHR43134:SF3">
    <property type="entry name" value="FLAGELLAR BIOSYNTHESIS PROTEIN FLHF"/>
    <property type="match status" value="1"/>
</dbReference>
<evidence type="ECO:0000313" key="16">
    <source>
        <dbReference type="Proteomes" id="UP000023561"/>
    </source>
</evidence>
<dbReference type="EMBL" id="BAWO01000005">
    <property type="protein sequence ID" value="GAJ38628.1"/>
    <property type="molecule type" value="Genomic_DNA"/>
</dbReference>
<comment type="function">
    <text evidence="12">Necessary for flagellar biosynthesis. May be involved in translocation of the flagellum.</text>
</comment>
<organism evidence="15 16">
    <name type="scientific">Parageobacillus caldoxylosilyticus NBRC 107762</name>
    <dbReference type="NCBI Taxonomy" id="1220594"/>
    <lineage>
        <taxon>Bacteria</taxon>
        <taxon>Bacillati</taxon>
        <taxon>Bacillota</taxon>
        <taxon>Bacilli</taxon>
        <taxon>Bacillales</taxon>
        <taxon>Anoxybacillaceae</taxon>
        <taxon>Saccharococcus</taxon>
    </lineage>
</organism>
<comment type="similarity">
    <text evidence="2">Belongs to the GTP-binding SRP family.</text>
</comment>
<dbReference type="CDD" id="cd17873">
    <property type="entry name" value="FlhF"/>
    <property type="match status" value="1"/>
</dbReference>
<gene>
    <name evidence="15" type="primary">flhF</name>
    <name evidence="15" type="ORF">GCA01S_005_00600</name>
</gene>
<keyword evidence="15" id="KW-0969">Cilium</keyword>
<keyword evidence="7" id="KW-1005">Bacterial flagellum biogenesis</keyword>
<dbReference type="GO" id="GO:0005525">
    <property type="term" value="F:GTP binding"/>
    <property type="evidence" value="ECO:0007669"/>
    <property type="project" value="UniProtKB-UniRule"/>
</dbReference>